<gene>
    <name evidence="1" type="ORF">SAMN04489732_113209</name>
</gene>
<dbReference type="Proteomes" id="UP000198582">
    <property type="component" value="Unassembled WGS sequence"/>
</dbReference>
<dbReference type="AlphaFoldDB" id="A0A1H8YCS5"/>
<reference evidence="1 2" key="1">
    <citation type="submission" date="2016-10" db="EMBL/GenBank/DDBJ databases">
        <authorList>
            <person name="de Groot N.N."/>
        </authorList>
    </citation>
    <scope>NUCLEOTIDE SEQUENCE [LARGE SCALE GENOMIC DNA]</scope>
    <source>
        <strain evidence="1 2">DSM 44993</strain>
    </source>
</reference>
<evidence type="ECO:0000313" key="1">
    <source>
        <dbReference type="EMBL" id="SEP49811.1"/>
    </source>
</evidence>
<keyword evidence="2" id="KW-1185">Reference proteome</keyword>
<accession>A0A1H8YCS5</accession>
<evidence type="ECO:0000313" key="2">
    <source>
        <dbReference type="Proteomes" id="UP000198582"/>
    </source>
</evidence>
<dbReference type="Gene3D" id="1.10.287.1060">
    <property type="entry name" value="ESAT-6-like"/>
    <property type="match status" value="1"/>
</dbReference>
<proteinExistence type="predicted"/>
<dbReference type="EMBL" id="FOEF01000013">
    <property type="protein sequence ID" value="SEP49811.1"/>
    <property type="molecule type" value="Genomic_DNA"/>
</dbReference>
<organism evidence="1 2">
    <name type="scientific">Amycolatopsis saalfeldensis</name>
    <dbReference type="NCBI Taxonomy" id="394193"/>
    <lineage>
        <taxon>Bacteria</taxon>
        <taxon>Bacillati</taxon>
        <taxon>Actinomycetota</taxon>
        <taxon>Actinomycetes</taxon>
        <taxon>Pseudonocardiales</taxon>
        <taxon>Pseudonocardiaceae</taxon>
        <taxon>Amycolatopsis</taxon>
    </lineage>
</organism>
<dbReference type="OrthoDB" id="3690254at2"/>
<protein>
    <submittedName>
        <fullName evidence="1">Uncharacterized protein</fullName>
    </submittedName>
</protein>
<dbReference type="InterPro" id="IPR036689">
    <property type="entry name" value="ESAT-6-like_sf"/>
</dbReference>
<sequence length="98" mass="10383">MLIKGNFGQLDSLASQIMGTVGKVQQEMDTWRTASGATANDWLDQAGGQFTEVNQAWQQVSTAQQDMLTALRGGVVKANGELQQALSAAKARVGSVTI</sequence>
<dbReference type="RefSeq" id="WP_091621721.1">
    <property type="nucleotide sequence ID" value="NZ_FOEF01000013.1"/>
</dbReference>
<name>A0A1H8YCS5_9PSEU</name>
<dbReference type="STRING" id="394193.SAMN04489732_113209"/>
<dbReference type="SUPFAM" id="SSF140453">
    <property type="entry name" value="EsxAB dimer-like"/>
    <property type="match status" value="1"/>
</dbReference>